<feature type="domain" description="UBC core" evidence="2">
    <location>
        <begin position="1"/>
        <end position="181"/>
    </location>
</feature>
<evidence type="ECO:0000313" key="3">
    <source>
        <dbReference type="EMBL" id="KAK9838238.1"/>
    </source>
</evidence>
<feature type="non-terminal residue" evidence="3">
    <location>
        <position position="771"/>
    </location>
</feature>
<feature type="compositionally biased region" description="Low complexity" evidence="1">
    <location>
        <begin position="243"/>
        <end position="252"/>
    </location>
</feature>
<comment type="caution">
    <text evidence="3">The sequence shown here is derived from an EMBL/GenBank/DDBJ whole genome shotgun (WGS) entry which is preliminary data.</text>
</comment>
<dbReference type="Gene3D" id="3.10.110.10">
    <property type="entry name" value="Ubiquitin Conjugating Enzyme"/>
    <property type="match status" value="1"/>
</dbReference>
<name>A0AAW1RWT2_9CHLO</name>
<dbReference type="Proteomes" id="UP001485043">
    <property type="component" value="Unassembled WGS sequence"/>
</dbReference>
<feature type="region of interest" description="Disordered" evidence="1">
    <location>
        <begin position="473"/>
        <end position="518"/>
    </location>
</feature>
<accession>A0AAW1RWT2</accession>
<organism evidence="3 4">
    <name type="scientific">Apatococcus fuscideae</name>
    <dbReference type="NCBI Taxonomy" id="2026836"/>
    <lineage>
        <taxon>Eukaryota</taxon>
        <taxon>Viridiplantae</taxon>
        <taxon>Chlorophyta</taxon>
        <taxon>core chlorophytes</taxon>
        <taxon>Trebouxiophyceae</taxon>
        <taxon>Chlorellales</taxon>
        <taxon>Chlorellaceae</taxon>
        <taxon>Apatococcus</taxon>
    </lineage>
</organism>
<evidence type="ECO:0000259" key="2">
    <source>
        <dbReference type="PROSITE" id="PS50127"/>
    </source>
</evidence>
<reference evidence="3 4" key="1">
    <citation type="journal article" date="2024" name="Nat. Commun.">
        <title>Phylogenomics reveals the evolutionary origins of lichenization in chlorophyte algae.</title>
        <authorList>
            <person name="Puginier C."/>
            <person name="Libourel C."/>
            <person name="Otte J."/>
            <person name="Skaloud P."/>
            <person name="Haon M."/>
            <person name="Grisel S."/>
            <person name="Petersen M."/>
            <person name="Berrin J.G."/>
            <person name="Delaux P.M."/>
            <person name="Dal Grande F."/>
            <person name="Keller J."/>
        </authorList>
    </citation>
    <scope>NUCLEOTIDE SEQUENCE [LARGE SCALE GENOMIC DNA]</scope>
    <source>
        <strain evidence="3 4">SAG 2523</strain>
    </source>
</reference>
<feature type="region of interest" description="Disordered" evidence="1">
    <location>
        <begin position="391"/>
        <end position="426"/>
    </location>
</feature>
<dbReference type="InterPro" id="IPR016135">
    <property type="entry name" value="UBQ-conjugating_enzyme/RWD"/>
</dbReference>
<evidence type="ECO:0000256" key="1">
    <source>
        <dbReference type="SAM" id="MobiDB-lite"/>
    </source>
</evidence>
<keyword evidence="4" id="KW-1185">Reference proteome</keyword>
<feature type="region of interest" description="Disordered" evidence="1">
    <location>
        <begin position="673"/>
        <end position="698"/>
    </location>
</feature>
<proteinExistence type="predicted"/>
<protein>
    <recommendedName>
        <fullName evidence="2">UBC core domain-containing protein</fullName>
    </recommendedName>
</protein>
<dbReference type="EMBL" id="JALJOV010001921">
    <property type="protein sequence ID" value="KAK9838238.1"/>
    <property type="molecule type" value="Genomic_DNA"/>
</dbReference>
<dbReference type="SUPFAM" id="SSF54495">
    <property type="entry name" value="UBC-like"/>
    <property type="match status" value="1"/>
</dbReference>
<evidence type="ECO:0000313" key="4">
    <source>
        <dbReference type="Proteomes" id="UP001485043"/>
    </source>
</evidence>
<dbReference type="InterPro" id="IPR000608">
    <property type="entry name" value="UBC"/>
</dbReference>
<gene>
    <name evidence="3" type="ORF">WJX84_000696</name>
</gene>
<feature type="compositionally biased region" description="Basic residues" evidence="1">
    <location>
        <begin position="682"/>
        <end position="696"/>
    </location>
</feature>
<feature type="region of interest" description="Disordered" evidence="1">
    <location>
        <begin position="242"/>
        <end position="263"/>
    </location>
</feature>
<sequence length="771" mass="84029">MAEFKSISQNPGTQLSHLEMVNDNALKWQFRVANFDDDVPAGRKLNEDLHKLALAHGQDYLLMEATFPADYPEKPFFLRVLSPRCRMYTGHVTAGGSICIEALTLSGSPGSWQAAYCFESVIQLVLTNMIHCESVMVRTATGPGGRSGPLRVDLHMGNRVMQPYSEWEAQAAFERMMNHHRTNGWGLRGDGFRLHDQFESFRQRIDGARSLEPGEASGGLASWTSADALPWASQLAHSMLAQPSSASPAGAPEQRSTGCWRDVPVDPASLSRVRWEPSSPRVTRHDAFDEAPAWPSAESSDAASLLAKQVTLSQESDKAIPSPPWLKGIHQSQDLQDNQAFPDLVPIARPSGPQARLSVTLPKFAQSFGCTASQPEGLGDLYGRQDARQTNAAVPQAGFQPDTAKAVGGGHLQREEQEADSVPRRHSSICGGLGLMSWAKGSGKAKPSRQLESSDAVADGLSPQLLSAAEAEASDLSREAQLVTGKTKAPMRTKPHSGMGATFKSAFEPRKRRSSAPLSRIAPGTAGVISLDSEEEEDDFMTFLRGMDLPAATRRKRDAPSGLSDLISTADAVQTDGMATLTDARHLRHTARTPSHVDRPAGKDEDQALDRVTGDLIPDKCEDVEVFSLPKRKRQRHPIIEGLSEDDPFPECAESTLQDEVDNMSASDAARMFREEATQRRDGKKSRSSRGKRIKRAHETEAELVASQDALEQKAEAIDLTMDLAQVDFASQLEQMDVELQAPAAAAAAPAMEAEMQKMQAMKEKLQQEIE</sequence>
<dbReference type="CDD" id="cd23802">
    <property type="entry name" value="UBCc_UBE2Q"/>
    <property type="match status" value="1"/>
</dbReference>
<dbReference type="PROSITE" id="PS50127">
    <property type="entry name" value="UBC_2"/>
    <property type="match status" value="1"/>
</dbReference>
<dbReference type="AlphaFoldDB" id="A0AAW1RWT2"/>